<evidence type="ECO:0000313" key="5">
    <source>
        <dbReference type="EMBL" id="KAF1993203.1"/>
    </source>
</evidence>
<dbReference type="Gene3D" id="3.40.50.1240">
    <property type="entry name" value="Phosphoglycerate mutase-like"/>
    <property type="match status" value="1"/>
</dbReference>
<organism evidence="5 6">
    <name type="scientific">Amniculicola lignicola CBS 123094</name>
    <dbReference type="NCBI Taxonomy" id="1392246"/>
    <lineage>
        <taxon>Eukaryota</taxon>
        <taxon>Fungi</taxon>
        <taxon>Dikarya</taxon>
        <taxon>Ascomycota</taxon>
        <taxon>Pezizomycotina</taxon>
        <taxon>Dothideomycetes</taxon>
        <taxon>Pleosporomycetidae</taxon>
        <taxon>Pleosporales</taxon>
        <taxon>Amniculicolaceae</taxon>
        <taxon>Amniculicola</taxon>
    </lineage>
</organism>
<feature type="binding site" evidence="4">
    <location>
        <position position="72"/>
    </location>
    <ligand>
        <name>substrate</name>
    </ligand>
</feature>
<evidence type="ECO:0000313" key="6">
    <source>
        <dbReference type="Proteomes" id="UP000799779"/>
    </source>
</evidence>
<accession>A0A6A5VUK6</accession>
<dbReference type="Pfam" id="PF00300">
    <property type="entry name" value="His_Phos_1"/>
    <property type="match status" value="1"/>
</dbReference>
<dbReference type="AlphaFoldDB" id="A0A6A5VUK6"/>
<reference evidence="5" key="1">
    <citation type="journal article" date="2020" name="Stud. Mycol.">
        <title>101 Dothideomycetes genomes: a test case for predicting lifestyles and emergence of pathogens.</title>
        <authorList>
            <person name="Haridas S."/>
            <person name="Albert R."/>
            <person name="Binder M."/>
            <person name="Bloem J."/>
            <person name="Labutti K."/>
            <person name="Salamov A."/>
            <person name="Andreopoulos B."/>
            <person name="Baker S."/>
            <person name="Barry K."/>
            <person name="Bills G."/>
            <person name="Bluhm B."/>
            <person name="Cannon C."/>
            <person name="Castanera R."/>
            <person name="Culley D."/>
            <person name="Daum C."/>
            <person name="Ezra D."/>
            <person name="Gonzalez J."/>
            <person name="Henrissat B."/>
            <person name="Kuo A."/>
            <person name="Liang C."/>
            <person name="Lipzen A."/>
            <person name="Lutzoni F."/>
            <person name="Magnuson J."/>
            <person name="Mondo S."/>
            <person name="Nolan M."/>
            <person name="Ohm R."/>
            <person name="Pangilinan J."/>
            <person name="Park H.-J."/>
            <person name="Ramirez L."/>
            <person name="Alfaro M."/>
            <person name="Sun H."/>
            <person name="Tritt A."/>
            <person name="Yoshinaga Y."/>
            <person name="Zwiers L.-H."/>
            <person name="Turgeon B."/>
            <person name="Goodwin S."/>
            <person name="Spatafora J."/>
            <person name="Crous P."/>
            <person name="Grigoriev I."/>
        </authorList>
    </citation>
    <scope>NUCLEOTIDE SEQUENCE</scope>
    <source>
        <strain evidence="5">CBS 123094</strain>
    </source>
</reference>
<proteinExistence type="predicted"/>
<sequence>MSAQNALTPRVFLFRHGETDWAKLGRSTGTTEIELNPTGAAQVSSAAAILVGPGKLLDPRRFEHIFVSPRKRARQTFKILLGPNFDLIEGIEGKLTYTEDIAEWNYGDYEGLKNSEIRSLRQKRGHDKERRWDIWTDGCEGGESRHEITERLDRLISQIRVIQQPYMHGEKPADVLLVAHGLILRCFTKRWIGLSIDNPLPIMFEPGAISVLSYKNNDIDEPALHIGLALPEEDAQERTEETPTIPIEPPIVSGAYEVNEGVVKAFPVPNTKVLEAFSYGNSIYGKTAKIVAQLPTKEIVNYFLKVVVSGGIGRYMCLGEFESLKAIYMVSPEFVPEPYACGMFELEGSNTYFLLTEFRKVDKQPAESDKLAPRLADMHMRSQSPTGKFGFHIQTYHGKIAQAVNQWDDSWCAVFSRHLGYLMELVKNSLKWPEFEVVCELTLRKVVPRLLLPLQAEGRVLKPSLIHGDCWDGNTAMDAKSGHAFVFDACSFYGHNEYDIGNWRAPRHRLSKGAYINLYKRHFPVSEPAEDWDARNCLYSLSFNIGNIINIPGSQQRQVVHDDMTTLCKMFCPQDLETEMQKLNQKSEKLHNGSIDSGA</sequence>
<dbReference type="SMART" id="SM00855">
    <property type="entry name" value="PGAM"/>
    <property type="match status" value="1"/>
</dbReference>
<feature type="active site" description="Tele-phosphohistidine intermediate" evidence="3">
    <location>
        <position position="16"/>
    </location>
</feature>
<evidence type="ECO:0000256" key="2">
    <source>
        <dbReference type="ARBA" id="ARBA00048655"/>
    </source>
</evidence>
<feature type="binding site" evidence="4">
    <location>
        <begin position="28"/>
        <end position="29"/>
    </location>
    <ligand>
        <name>substrate</name>
    </ligand>
</feature>
<comment type="catalytic activity">
    <reaction evidence="2">
        <text>N(6)-D-ribulosyl-L-lysyl-[protein] + ATP = N(6)-(3-O-phospho-D-ribulosyl)-L-lysyl-[protein] + ADP + H(+)</text>
        <dbReference type="Rhea" id="RHEA:48432"/>
        <dbReference type="Rhea" id="RHEA-COMP:12103"/>
        <dbReference type="Rhea" id="RHEA-COMP:12104"/>
        <dbReference type="ChEBI" id="CHEBI:15378"/>
        <dbReference type="ChEBI" id="CHEBI:30616"/>
        <dbReference type="ChEBI" id="CHEBI:90418"/>
        <dbReference type="ChEBI" id="CHEBI:90420"/>
        <dbReference type="ChEBI" id="CHEBI:456216"/>
        <dbReference type="EC" id="2.7.1.172"/>
    </reaction>
    <physiologicalReaction direction="left-to-right" evidence="2">
        <dbReference type="Rhea" id="RHEA:48433"/>
    </physiologicalReaction>
</comment>
<dbReference type="SUPFAM" id="SSF56112">
    <property type="entry name" value="Protein kinase-like (PK-like)"/>
    <property type="match status" value="1"/>
</dbReference>
<dbReference type="InterPro" id="IPR029033">
    <property type="entry name" value="His_PPase_superfam"/>
</dbReference>
<dbReference type="GO" id="GO:0102193">
    <property type="term" value="F:protein-ribulosamine 3-kinase activity"/>
    <property type="evidence" value="ECO:0007669"/>
    <property type="project" value="UniProtKB-EC"/>
</dbReference>
<feature type="binding site" evidence="4">
    <location>
        <begin position="103"/>
        <end position="106"/>
    </location>
    <ligand>
        <name>substrate</name>
    </ligand>
</feature>
<dbReference type="EC" id="2.7.1.172" evidence="1"/>
<dbReference type="InterPro" id="IPR013078">
    <property type="entry name" value="His_Pase_superF_clade-1"/>
</dbReference>
<dbReference type="EMBL" id="ML977721">
    <property type="protein sequence ID" value="KAF1993203.1"/>
    <property type="molecule type" value="Genomic_DNA"/>
</dbReference>
<dbReference type="InterPro" id="IPR016477">
    <property type="entry name" value="Fructo-/Ketosamine-3-kinase"/>
</dbReference>
<dbReference type="InterPro" id="IPR011009">
    <property type="entry name" value="Kinase-like_dom_sf"/>
</dbReference>
<evidence type="ECO:0000256" key="4">
    <source>
        <dbReference type="PIRSR" id="PIRSR613078-2"/>
    </source>
</evidence>
<gene>
    <name evidence="5" type="ORF">P154DRAFT_83499</name>
</gene>
<dbReference type="Gene3D" id="3.90.1200.10">
    <property type="match status" value="1"/>
</dbReference>
<feature type="active site" description="Proton donor/acceptor" evidence="3">
    <location>
        <position position="103"/>
    </location>
</feature>
<dbReference type="PANTHER" id="PTHR12149">
    <property type="entry name" value="FRUCTOSAMINE 3 KINASE-RELATED PROTEIN"/>
    <property type="match status" value="1"/>
</dbReference>
<evidence type="ECO:0000256" key="3">
    <source>
        <dbReference type="PIRSR" id="PIRSR613078-1"/>
    </source>
</evidence>
<protein>
    <recommendedName>
        <fullName evidence="1">protein-ribulosamine 3-kinase</fullName>
        <ecNumber evidence="1">2.7.1.172</ecNumber>
    </recommendedName>
</protein>
<dbReference type="PANTHER" id="PTHR12149:SF8">
    <property type="entry name" value="PROTEIN-RIBULOSAMINE 3-KINASE"/>
    <property type="match status" value="1"/>
</dbReference>
<dbReference type="OrthoDB" id="5772781at2759"/>
<dbReference type="CDD" id="cd07067">
    <property type="entry name" value="HP_PGM_like"/>
    <property type="match status" value="1"/>
</dbReference>
<keyword evidence="6" id="KW-1185">Reference proteome</keyword>
<dbReference type="Pfam" id="PF03881">
    <property type="entry name" value="Fructosamin_kin"/>
    <property type="match status" value="1"/>
</dbReference>
<dbReference type="SUPFAM" id="SSF53254">
    <property type="entry name" value="Phosphoglycerate mutase-like"/>
    <property type="match status" value="1"/>
</dbReference>
<dbReference type="Proteomes" id="UP000799779">
    <property type="component" value="Unassembled WGS sequence"/>
</dbReference>
<name>A0A6A5VUK6_9PLEO</name>
<evidence type="ECO:0000256" key="1">
    <source>
        <dbReference type="ARBA" id="ARBA00011961"/>
    </source>
</evidence>